<gene>
    <name evidence="2" type="ORF">Q5H92_10625</name>
</gene>
<dbReference type="Pfam" id="PF13568">
    <property type="entry name" value="OMP_b-brl_2"/>
    <property type="match status" value="1"/>
</dbReference>
<evidence type="ECO:0000259" key="1">
    <source>
        <dbReference type="Pfam" id="PF13568"/>
    </source>
</evidence>
<evidence type="ECO:0000313" key="2">
    <source>
        <dbReference type="EMBL" id="MDO7846812.1"/>
    </source>
</evidence>
<evidence type="ECO:0000313" key="3">
    <source>
        <dbReference type="Proteomes" id="UP001167796"/>
    </source>
</evidence>
<protein>
    <submittedName>
        <fullName evidence="2">Outer membrane beta-barrel protein</fullName>
    </submittedName>
</protein>
<dbReference type="InterPro" id="IPR025665">
    <property type="entry name" value="Beta-barrel_OMP_2"/>
</dbReference>
<dbReference type="Proteomes" id="UP001167796">
    <property type="component" value="Unassembled WGS sequence"/>
</dbReference>
<feature type="domain" description="Outer membrane protein beta-barrel" evidence="1">
    <location>
        <begin position="23"/>
        <end position="209"/>
    </location>
</feature>
<keyword evidence="3" id="KW-1185">Reference proteome</keyword>
<organism evidence="2 3">
    <name type="scientific">Hymenobacter mellowenesis</name>
    <dbReference type="NCBI Taxonomy" id="3063995"/>
    <lineage>
        <taxon>Bacteria</taxon>
        <taxon>Pseudomonadati</taxon>
        <taxon>Bacteroidota</taxon>
        <taxon>Cytophagia</taxon>
        <taxon>Cytophagales</taxon>
        <taxon>Hymenobacteraceae</taxon>
        <taxon>Hymenobacter</taxon>
    </lineage>
</organism>
<comment type="caution">
    <text evidence="2">The sequence shown here is derived from an EMBL/GenBank/DDBJ whole genome shotgun (WGS) entry which is preliminary data.</text>
</comment>
<dbReference type="EMBL" id="JAUQSX010000005">
    <property type="protein sequence ID" value="MDO7846812.1"/>
    <property type="molecule type" value="Genomic_DNA"/>
</dbReference>
<dbReference type="RefSeq" id="WP_305011497.1">
    <property type="nucleotide sequence ID" value="NZ_JAUQSX010000005.1"/>
</dbReference>
<proteinExistence type="predicted"/>
<name>A0ABT9ABN0_9BACT</name>
<accession>A0ABT9ABN0</accession>
<reference evidence="2" key="1">
    <citation type="submission" date="2023-07" db="EMBL/GenBank/DDBJ databases">
        <authorList>
            <person name="Kim M.K."/>
        </authorList>
    </citation>
    <scope>NUCLEOTIDE SEQUENCE</scope>
    <source>
        <strain evidence="2">M29</strain>
    </source>
</reference>
<sequence>MNRLLCTALVGLAGGLRPADLLAQTTFSWVARLGGTLATRHYFDDNTRVAPGTYRPGFEAGVVGQLGGTGHWAGRAGVLYTQKGDCVRHANTDLYHNHNLPNYGDYTLALRLHYLTLPVSAVYAPRGMGRGLQLSFGGYLAACLGGNYALTNTAPDAPYVGTETIVPVWRVSTRYVLTRVVDAGAQAGVGYRRGAFLAQAEYSLGLVPVAGLYFGRPYYNGTGHLSLAYWFGPKG</sequence>